<name>A0A6C0D3K9_9ZZZZ</name>
<dbReference type="AlphaFoldDB" id="A0A6C0D3K9"/>
<evidence type="ECO:0000313" key="1">
    <source>
        <dbReference type="EMBL" id="QHT11626.1"/>
    </source>
</evidence>
<organism evidence="1">
    <name type="scientific">viral metagenome</name>
    <dbReference type="NCBI Taxonomy" id="1070528"/>
    <lineage>
        <taxon>unclassified sequences</taxon>
        <taxon>metagenomes</taxon>
        <taxon>organismal metagenomes</taxon>
    </lineage>
</organism>
<dbReference type="EMBL" id="MN739535">
    <property type="protein sequence ID" value="QHT11626.1"/>
    <property type="molecule type" value="Genomic_DNA"/>
</dbReference>
<reference evidence="1" key="1">
    <citation type="journal article" date="2020" name="Nature">
        <title>Giant virus diversity and host interactions through global metagenomics.</title>
        <authorList>
            <person name="Schulz F."/>
            <person name="Roux S."/>
            <person name="Paez-Espino D."/>
            <person name="Jungbluth S."/>
            <person name="Walsh D.A."/>
            <person name="Denef V.J."/>
            <person name="McMahon K.D."/>
            <person name="Konstantinidis K.T."/>
            <person name="Eloe-Fadrosh E.A."/>
            <person name="Kyrpides N.C."/>
            <person name="Woyke T."/>
        </authorList>
    </citation>
    <scope>NUCLEOTIDE SEQUENCE</scope>
    <source>
        <strain evidence="1">GVMAG-M-3300023174-116</strain>
    </source>
</reference>
<protein>
    <submittedName>
        <fullName evidence="1">Uncharacterized protein</fullName>
    </submittedName>
</protein>
<sequence length="92" mass="10958">METYCNEKISDFDLCGTQYSIEVLTKHMHYLNKKVVLNTQYLTAHFCVRFILDMDIESGSEDSYCYDKNHILSRQKHITSEEFDEAYELFVK</sequence>
<accession>A0A6C0D3K9</accession>
<proteinExistence type="predicted"/>